<keyword evidence="12" id="KW-1185">Reference proteome</keyword>
<feature type="binding site" evidence="8">
    <location>
        <position position="185"/>
    </location>
    <ligand>
        <name>pyridoxal 5'-phosphate</name>
        <dbReference type="ChEBI" id="CHEBI:597326"/>
    </ligand>
</feature>
<dbReference type="EC" id="2.3.1.47" evidence="8"/>
<comment type="subunit">
    <text evidence="3 8">Homodimer.</text>
</comment>
<feature type="binding site" evidence="8">
    <location>
        <position position="139"/>
    </location>
    <ligand>
        <name>substrate</name>
    </ligand>
</feature>
<dbReference type="Gene3D" id="3.40.640.10">
    <property type="entry name" value="Type I PLP-dependent aspartate aminotransferase-like (Major domain)"/>
    <property type="match status" value="1"/>
</dbReference>
<keyword evidence="4 8" id="KW-0808">Transferase</keyword>
<dbReference type="InterPro" id="IPR015421">
    <property type="entry name" value="PyrdxlP-dep_Trfase_major"/>
</dbReference>
<dbReference type="RefSeq" id="WP_141348925.1">
    <property type="nucleotide sequence ID" value="NZ_BJNV01000004.1"/>
</dbReference>
<evidence type="ECO:0000256" key="4">
    <source>
        <dbReference type="ARBA" id="ARBA00022679"/>
    </source>
</evidence>
<organism evidence="11 12">
    <name type="scientific">Zoogloea ramigera</name>
    <dbReference type="NCBI Taxonomy" id="350"/>
    <lineage>
        <taxon>Bacteria</taxon>
        <taxon>Pseudomonadati</taxon>
        <taxon>Pseudomonadota</taxon>
        <taxon>Betaproteobacteria</taxon>
        <taxon>Rhodocyclales</taxon>
        <taxon>Zoogloeaceae</taxon>
        <taxon>Zoogloea</taxon>
    </lineage>
</organism>
<comment type="catalytic activity">
    <reaction evidence="7 8">
        <text>6-carboxyhexanoyl-[ACP] + L-alanine + H(+) = (8S)-8-amino-7-oxononanoate + holo-[ACP] + CO2</text>
        <dbReference type="Rhea" id="RHEA:42288"/>
        <dbReference type="Rhea" id="RHEA-COMP:9685"/>
        <dbReference type="Rhea" id="RHEA-COMP:9955"/>
        <dbReference type="ChEBI" id="CHEBI:15378"/>
        <dbReference type="ChEBI" id="CHEBI:16526"/>
        <dbReference type="ChEBI" id="CHEBI:57972"/>
        <dbReference type="ChEBI" id="CHEBI:64479"/>
        <dbReference type="ChEBI" id="CHEBI:78846"/>
        <dbReference type="ChEBI" id="CHEBI:149468"/>
        <dbReference type="EC" id="2.3.1.47"/>
    </reaction>
</comment>
<reference evidence="11 12" key="1">
    <citation type="submission" date="2019-06" db="EMBL/GenBank/DDBJ databases">
        <title>Whole genome shotgun sequence of Zoogloea ramigera NBRC 15342.</title>
        <authorList>
            <person name="Hosoyama A."/>
            <person name="Uohara A."/>
            <person name="Ohji S."/>
            <person name="Ichikawa N."/>
        </authorList>
    </citation>
    <scope>NUCLEOTIDE SEQUENCE [LARGE SCALE GENOMIC DNA]</scope>
    <source>
        <strain evidence="11 12">NBRC 15342</strain>
    </source>
</reference>
<dbReference type="UniPathway" id="UPA00078"/>
<evidence type="ECO:0000259" key="10">
    <source>
        <dbReference type="Pfam" id="PF00155"/>
    </source>
</evidence>
<protein>
    <recommendedName>
        <fullName evidence="8">8-amino-7-oxononanoate synthase</fullName>
        <shortName evidence="8">AONS</shortName>
        <ecNumber evidence="8">2.3.1.47</ecNumber>
    </recommendedName>
    <alternativeName>
        <fullName evidence="8">7-keto-8-amino-pelargonic acid synthase</fullName>
        <shortName evidence="8">7-KAP synthase</shortName>
        <shortName evidence="8">KAPA synthase</shortName>
    </alternativeName>
    <alternativeName>
        <fullName evidence="8">8-amino-7-ketopelargonate synthase</fullName>
    </alternativeName>
</protein>
<dbReference type="GO" id="GO:0008710">
    <property type="term" value="F:8-amino-7-oxononanoate synthase activity"/>
    <property type="evidence" value="ECO:0007669"/>
    <property type="project" value="UniProtKB-UniRule"/>
</dbReference>
<feature type="modified residue" description="N6-(pyridoxal phosphate)lysine" evidence="8 9">
    <location>
        <position position="244"/>
    </location>
</feature>
<dbReference type="InterPro" id="IPR022834">
    <property type="entry name" value="AONS_Proteobacteria"/>
</dbReference>
<feature type="binding site" evidence="8">
    <location>
        <position position="358"/>
    </location>
    <ligand>
        <name>substrate</name>
    </ligand>
</feature>
<dbReference type="HAMAP" id="MF_01693">
    <property type="entry name" value="BioF_aminotrans_2"/>
    <property type="match status" value="1"/>
</dbReference>
<dbReference type="NCBIfam" id="TIGR00858">
    <property type="entry name" value="bioF"/>
    <property type="match status" value="1"/>
</dbReference>
<evidence type="ECO:0000256" key="2">
    <source>
        <dbReference type="ARBA" id="ARBA00004746"/>
    </source>
</evidence>
<feature type="binding site" evidence="8">
    <location>
        <begin position="114"/>
        <end position="115"/>
    </location>
    <ligand>
        <name>pyridoxal 5'-phosphate</name>
        <dbReference type="ChEBI" id="CHEBI:597326"/>
    </ligand>
</feature>
<dbReference type="Proteomes" id="UP000318422">
    <property type="component" value="Unassembled WGS sequence"/>
</dbReference>
<accession>A0A4Y4CRR9</accession>
<dbReference type="InterPro" id="IPR015422">
    <property type="entry name" value="PyrdxlP-dep_Trfase_small"/>
</dbReference>
<feature type="binding site" evidence="8">
    <location>
        <position position="25"/>
    </location>
    <ligand>
        <name>substrate</name>
    </ligand>
</feature>
<evidence type="ECO:0000313" key="12">
    <source>
        <dbReference type="Proteomes" id="UP000318422"/>
    </source>
</evidence>
<comment type="caution">
    <text evidence="11">The sequence shown here is derived from an EMBL/GenBank/DDBJ whole genome shotgun (WGS) entry which is preliminary data.</text>
</comment>
<proteinExistence type="inferred from homology"/>
<keyword evidence="5 8" id="KW-0093">Biotin biosynthesis</keyword>
<comment type="pathway">
    <text evidence="2 8">Cofactor biosynthesis; biotin biosynthesis.</text>
</comment>
<dbReference type="Gene3D" id="3.90.1150.10">
    <property type="entry name" value="Aspartate Aminotransferase, domain 1"/>
    <property type="match status" value="1"/>
</dbReference>
<dbReference type="OrthoDB" id="9807157at2"/>
<comment type="cofactor">
    <cofactor evidence="1 8 9">
        <name>pyridoxal 5'-phosphate</name>
        <dbReference type="ChEBI" id="CHEBI:597326"/>
    </cofactor>
</comment>
<feature type="domain" description="Aminotransferase class I/classII large" evidence="10">
    <location>
        <begin position="46"/>
        <end position="385"/>
    </location>
</feature>
<evidence type="ECO:0000256" key="5">
    <source>
        <dbReference type="ARBA" id="ARBA00022756"/>
    </source>
</evidence>
<sequence length="394" mass="41437">MAECRDPLDELDAGLADLDAAGLTRRRRIVTTPCRPEAGLADRSAPVLAFCSNDYLGLAAEPALASAAARAAARWGVGSGASHLVSGHTAAHEALEARLAAFVGMDDALYFSTGYMANIGVMPALVGRGDAIFADKVNHASLVDGALLSRAELIRYPHCSLAALEARLAASTAPRKLIVTDSVFSMDGDLAPLPQLLALAEAHQAWLLVDDAHGFGVLGPQGRGSLAHFGLTSPRLILMGTLGKAAGVAGAFVAGHHSVIEWLVNTSRSYIFTTGAPPLLAETLLTALDLIEHGDARRAHLAALIARFKAGLTLTRWQLLPSDTPIQPLVIGDNHEALAVSRALDAEGLWVPAIRPPTVPKGAARLRITLSAAHSFEQVDRLVATLKRLEARHP</sequence>
<evidence type="ECO:0000256" key="3">
    <source>
        <dbReference type="ARBA" id="ARBA00011738"/>
    </source>
</evidence>
<dbReference type="AlphaFoldDB" id="A0A4Y4CRR9"/>
<dbReference type="EMBL" id="BJNV01000004">
    <property type="protein sequence ID" value="GEC94164.1"/>
    <property type="molecule type" value="Genomic_DNA"/>
</dbReference>
<dbReference type="Pfam" id="PF00155">
    <property type="entry name" value="Aminotran_1_2"/>
    <property type="match status" value="1"/>
</dbReference>
<evidence type="ECO:0000256" key="1">
    <source>
        <dbReference type="ARBA" id="ARBA00001933"/>
    </source>
</evidence>
<feature type="binding site" evidence="8">
    <location>
        <position position="241"/>
    </location>
    <ligand>
        <name>pyridoxal 5'-phosphate</name>
        <dbReference type="ChEBI" id="CHEBI:597326"/>
    </ligand>
</feature>
<keyword evidence="6 8" id="KW-0663">Pyridoxal phosphate</keyword>
<dbReference type="InterPro" id="IPR050087">
    <property type="entry name" value="AON_synthase_class-II"/>
</dbReference>
<dbReference type="PANTHER" id="PTHR13693:SF100">
    <property type="entry name" value="8-AMINO-7-OXONONANOATE SYNTHASE"/>
    <property type="match status" value="1"/>
</dbReference>
<name>A0A4Y4CRR9_ZOORA</name>
<dbReference type="GO" id="GO:0030170">
    <property type="term" value="F:pyridoxal phosphate binding"/>
    <property type="evidence" value="ECO:0007669"/>
    <property type="project" value="UniProtKB-UniRule"/>
</dbReference>
<evidence type="ECO:0000256" key="6">
    <source>
        <dbReference type="ARBA" id="ARBA00022898"/>
    </source>
</evidence>
<dbReference type="SUPFAM" id="SSF53383">
    <property type="entry name" value="PLP-dependent transferases"/>
    <property type="match status" value="1"/>
</dbReference>
<comment type="similarity">
    <text evidence="8">Belongs to the class-II pyridoxal-phosphate-dependent aminotransferase family. BioF subfamily.</text>
</comment>
<evidence type="ECO:0000256" key="8">
    <source>
        <dbReference type="HAMAP-Rule" id="MF_01693"/>
    </source>
</evidence>
<evidence type="ECO:0000256" key="7">
    <source>
        <dbReference type="ARBA" id="ARBA00047715"/>
    </source>
</evidence>
<evidence type="ECO:0000313" key="11">
    <source>
        <dbReference type="EMBL" id="GEC94164.1"/>
    </source>
</evidence>
<feature type="binding site" evidence="8">
    <location>
        <position position="213"/>
    </location>
    <ligand>
        <name>pyridoxal 5'-phosphate</name>
        <dbReference type="ChEBI" id="CHEBI:597326"/>
    </ligand>
</feature>
<dbReference type="InterPro" id="IPR004723">
    <property type="entry name" value="AONS_Archaea/Proteobacteria"/>
</dbReference>
<evidence type="ECO:0000256" key="9">
    <source>
        <dbReference type="PIRSR" id="PIRSR604723-51"/>
    </source>
</evidence>
<comment type="function">
    <text evidence="8">Catalyzes the decarboxylative condensation of pimeloyl-[acyl-carrier protein] and L-alanine to produce 8-amino-7-oxononanoate (AON), [acyl-carrier protein], and carbon dioxide.</text>
</comment>
<dbReference type="GO" id="GO:0009102">
    <property type="term" value="P:biotin biosynthetic process"/>
    <property type="evidence" value="ECO:0007669"/>
    <property type="project" value="UniProtKB-UniRule"/>
</dbReference>
<dbReference type="InterPro" id="IPR015424">
    <property type="entry name" value="PyrdxlP-dep_Trfase"/>
</dbReference>
<dbReference type="InterPro" id="IPR004839">
    <property type="entry name" value="Aminotransferase_I/II_large"/>
</dbReference>
<gene>
    <name evidence="8 11" type="primary">bioF</name>
    <name evidence="11" type="ORF">ZRA01_02370</name>
</gene>
<dbReference type="PANTHER" id="PTHR13693">
    <property type="entry name" value="CLASS II AMINOTRANSFERASE/8-AMINO-7-OXONONANOATE SYNTHASE"/>
    <property type="match status" value="1"/>
</dbReference>